<gene>
    <name evidence="2" type="ORF">PG997_004764</name>
</gene>
<dbReference type="RefSeq" id="XP_066672697.1">
    <property type="nucleotide sequence ID" value="XM_066809079.1"/>
</dbReference>
<dbReference type="Proteomes" id="UP001433268">
    <property type="component" value="Unassembled WGS sequence"/>
</dbReference>
<feature type="region of interest" description="Disordered" evidence="1">
    <location>
        <begin position="120"/>
        <end position="151"/>
    </location>
</feature>
<accession>A0ABR1X308</accession>
<feature type="region of interest" description="Disordered" evidence="1">
    <location>
        <begin position="87"/>
        <end position="108"/>
    </location>
</feature>
<proteinExistence type="predicted"/>
<reference evidence="2 3" key="1">
    <citation type="submission" date="2023-01" db="EMBL/GenBank/DDBJ databases">
        <title>Analysis of 21 Apiospora genomes using comparative genomics revels a genus with tremendous synthesis potential of carbohydrate active enzymes and secondary metabolites.</title>
        <authorList>
            <person name="Sorensen T."/>
        </authorList>
    </citation>
    <scope>NUCLEOTIDE SEQUENCE [LARGE SCALE GENOMIC DNA]</scope>
    <source>
        <strain evidence="2 3">CBS 114990</strain>
    </source>
</reference>
<feature type="compositionally biased region" description="Basic and acidic residues" evidence="1">
    <location>
        <begin position="90"/>
        <end position="100"/>
    </location>
</feature>
<name>A0ABR1X308_9PEZI</name>
<dbReference type="GeneID" id="92042139"/>
<protein>
    <submittedName>
        <fullName evidence="2">Uncharacterized protein</fullName>
    </submittedName>
</protein>
<evidence type="ECO:0000313" key="3">
    <source>
        <dbReference type="Proteomes" id="UP001433268"/>
    </source>
</evidence>
<organism evidence="2 3">
    <name type="scientific">Apiospora hydei</name>
    <dbReference type="NCBI Taxonomy" id="1337664"/>
    <lineage>
        <taxon>Eukaryota</taxon>
        <taxon>Fungi</taxon>
        <taxon>Dikarya</taxon>
        <taxon>Ascomycota</taxon>
        <taxon>Pezizomycotina</taxon>
        <taxon>Sordariomycetes</taxon>
        <taxon>Xylariomycetidae</taxon>
        <taxon>Amphisphaeriales</taxon>
        <taxon>Apiosporaceae</taxon>
        <taxon>Apiospora</taxon>
    </lineage>
</organism>
<comment type="caution">
    <text evidence="2">The sequence shown here is derived from an EMBL/GenBank/DDBJ whole genome shotgun (WGS) entry which is preliminary data.</text>
</comment>
<sequence length="151" mass="16606">MAVDLEAGELHRLFHQMVKTPGTTKPSSIDLTLTAIVGFRFKGLGGETVRNRHTPVKTDMFCFALLNLRMKGVIKCFETLPRILHRKSGRHESEPQREGLHVAAQSDSRVRGCANKRCPAGDTAVRNNGPPKEGCLRNQAASGKAESLELM</sequence>
<evidence type="ECO:0000313" key="2">
    <source>
        <dbReference type="EMBL" id="KAK8089803.1"/>
    </source>
</evidence>
<keyword evidence="3" id="KW-1185">Reference proteome</keyword>
<evidence type="ECO:0000256" key="1">
    <source>
        <dbReference type="SAM" id="MobiDB-lite"/>
    </source>
</evidence>
<dbReference type="EMBL" id="JAQQWN010000004">
    <property type="protein sequence ID" value="KAK8089803.1"/>
    <property type="molecule type" value="Genomic_DNA"/>
</dbReference>